<accession>A0ABU8XRW8</accession>
<dbReference type="Proteomes" id="UP001375743">
    <property type="component" value="Unassembled WGS sequence"/>
</dbReference>
<dbReference type="NCBIfam" id="TIGR02229">
    <property type="entry name" value="caa3_sub_IV"/>
    <property type="match status" value="1"/>
</dbReference>
<evidence type="ECO:0000256" key="3">
    <source>
        <dbReference type="ARBA" id="ARBA00022692"/>
    </source>
</evidence>
<gene>
    <name evidence="7" type="ORF">U1T56_12430</name>
</gene>
<organism evidence="7 8">
    <name type="scientific">Benzoatithermus flavus</name>
    <dbReference type="NCBI Taxonomy" id="3108223"/>
    <lineage>
        <taxon>Bacteria</taxon>
        <taxon>Pseudomonadati</taxon>
        <taxon>Pseudomonadota</taxon>
        <taxon>Alphaproteobacteria</taxon>
        <taxon>Geminicoccales</taxon>
        <taxon>Geminicoccaceae</taxon>
        <taxon>Benzoatithermus</taxon>
    </lineage>
</organism>
<dbReference type="EMBL" id="JBBLZC010000011">
    <property type="protein sequence ID" value="MEK0083961.1"/>
    <property type="molecule type" value="Genomic_DNA"/>
</dbReference>
<evidence type="ECO:0000256" key="6">
    <source>
        <dbReference type="SAM" id="Phobius"/>
    </source>
</evidence>
<keyword evidence="2" id="KW-1003">Cell membrane</keyword>
<evidence type="ECO:0000313" key="7">
    <source>
        <dbReference type="EMBL" id="MEK0083961.1"/>
    </source>
</evidence>
<evidence type="ECO:0000256" key="1">
    <source>
        <dbReference type="ARBA" id="ARBA00004651"/>
    </source>
</evidence>
<keyword evidence="8" id="KW-1185">Reference proteome</keyword>
<dbReference type="InterPro" id="IPR005171">
    <property type="entry name" value="Cyt_c_oxidase_su4_prok"/>
</dbReference>
<keyword evidence="3 6" id="KW-0812">Transmembrane</keyword>
<reference evidence="7 8" key="1">
    <citation type="submission" date="2024-01" db="EMBL/GenBank/DDBJ databases">
        <title>Multi-omics insights into the function and evolution of sodium benzoate biodegradation pathways in Benzoatithermus flavus gen. nov., sp. nov. from hot spring.</title>
        <authorList>
            <person name="Hu C.-J."/>
            <person name="Li W.-J."/>
        </authorList>
    </citation>
    <scope>NUCLEOTIDE SEQUENCE [LARGE SCALE GENOMIC DNA]</scope>
    <source>
        <strain evidence="7 8">SYSU G07066</strain>
    </source>
</reference>
<evidence type="ECO:0000313" key="8">
    <source>
        <dbReference type="Proteomes" id="UP001375743"/>
    </source>
</evidence>
<keyword evidence="4 6" id="KW-1133">Transmembrane helix</keyword>
<evidence type="ECO:0000256" key="5">
    <source>
        <dbReference type="ARBA" id="ARBA00023136"/>
    </source>
</evidence>
<keyword evidence="5 6" id="KW-0472">Membrane</keyword>
<evidence type="ECO:0000256" key="2">
    <source>
        <dbReference type="ARBA" id="ARBA00022475"/>
    </source>
</evidence>
<evidence type="ECO:0000256" key="4">
    <source>
        <dbReference type="ARBA" id="ARBA00022989"/>
    </source>
</evidence>
<dbReference type="RefSeq" id="WP_418159812.1">
    <property type="nucleotide sequence ID" value="NZ_JBBLZC010000011.1"/>
</dbReference>
<feature type="transmembrane region" description="Helical" evidence="6">
    <location>
        <begin position="62"/>
        <end position="84"/>
    </location>
</feature>
<dbReference type="Pfam" id="PF03626">
    <property type="entry name" value="COX4_pro"/>
    <property type="match status" value="1"/>
</dbReference>
<protein>
    <submittedName>
        <fullName evidence="7">Cytochrome C oxidase subunit IV family protein</fullName>
    </submittedName>
</protein>
<feature type="transmembrane region" description="Helical" evidence="6">
    <location>
        <begin position="36"/>
        <end position="55"/>
    </location>
</feature>
<dbReference type="InterPro" id="IPR011743">
    <property type="entry name" value="Caa3_sub_IV"/>
</dbReference>
<sequence>MTRSETFTFVAVYLALLVLLAATTAASFVDLGVWNAVVNLGIAALKAGLVAWFFMELRRAAALVRLAAVAGLFWLVLLFGLGFADFLTRTRFPS</sequence>
<proteinExistence type="predicted"/>
<comment type="subcellular location">
    <subcellularLocation>
        <location evidence="1">Cell membrane</location>
        <topology evidence="1">Multi-pass membrane protein</topology>
    </subcellularLocation>
</comment>
<name>A0ABU8XRW8_9PROT</name>
<comment type="caution">
    <text evidence="7">The sequence shown here is derived from an EMBL/GenBank/DDBJ whole genome shotgun (WGS) entry which is preliminary data.</text>
</comment>